<dbReference type="CDD" id="cd03360">
    <property type="entry name" value="LbH_AT_putative"/>
    <property type="match status" value="1"/>
</dbReference>
<organism evidence="8 9">
    <name type="scientific">Pollutimonas thiosulfatoxidans</name>
    <dbReference type="NCBI Taxonomy" id="2028345"/>
    <lineage>
        <taxon>Bacteria</taxon>
        <taxon>Pseudomonadati</taxon>
        <taxon>Pseudomonadota</taxon>
        <taxon>Betaproteobacteria</taxon>
        <taxon>Burkholderiales</taxon>
        <taxon>Alcaligenaceae</taxon>
        <taxon>Pollutimonas</taxon>
    </lineage>
</organism>
<keyword evidence="2" id="KW-0808">Transferase</keyword>
<dbReference type="Gene3D" id="2.160.10.10">
    <property type="entry name" value="Hexapeptide repeat proteins"/>
    <property type="match status" value="1"/>
</dbReference>
<dbReference type="AlphaFoldDB" id="A0A410GEI9"/>
<dbReference type="KEGG" id="pus:CKA81_13320"/>
<keyword evidence="3" id="KW-0677">Repeat</keyword>
<accession>A0A410GEI9</accession>
<dbReference type="PANTHER" id="PTHR43300:SF7">
    <property type="entry name" value="UDP-N-ACETYLBACILLOSAMINE N-ACETYLTRANSFERASE"/>
    <property type="match status" value="1"/>
</dbReference>
<keyword evidence="9" id="KW-1185">Reference proteome</keyword>
<evidence type="ECO:0000256" key="3">
    <source>
        <dbReference type="ARBA" id="ARBA00022737"/>
    </source>
</evidence>
<keyword evidence="4" id="KW-0012">Acyltransferase</keyword>
<dbReference type="InterPro" id="IPR041561">
    <property type="entry name" value="PglD_N"/>
</dbReference>
<feature type="domain" description="PglD N-terminal" evidence="7">
    <location>
        <begin position="7"/>
        <end position="73"/>
    </location>
</feature>
<protein>
    <recommendedName>
        <fullName evidence="7">PglD N-terminal domain-containing protein</fullName>
    </recommendedName>
</protein>
<evidence type="ECO:0000259" key="7">
    <source>
        <dbReference type="Pfam" id="PF17836"/>
    </source>
</evidence>
<dbReference type="PROSITE" id="PS00101">
    <property type="entry name" value="HEXAPEP_TRANSFERASES"/>
    <property type="match status" value="1"/>
</dbReference>
<evidence type="ECO:0000256" key="1">
    <source>
        <dbReference type="ARBA" id="ARBA00007274"/>
    </source>
</evidence>
<evidence type="ECO:0000313" key="8">
    <source>
        <dbReference type="EMBL" id="QAA94712.1"/>
    </source>
</evidence>
<feature type="binding site" evidence="6">
    <location>
        <position position="73"/>
    </location>
    <ligand>
        <name>substrate</name>
    </ligand>
</feature>
<sequence length="219" mass="22059">MTDLRSLVLLGAGGHAKVLLSLMVSLGREIIGVCDPDLVKRGTSKWRGIPVLGDDSALESIDCCAVDAVNGIGCLPGSVARRALYLHTVGRGFRFATLVHPSAYVDSTAILGPGTQVMAGAVVQADAALGENCIVNTGAIIDHDCLVGDHVHIAPGVTLAGGVSIGSGAFIGAGATVIQGVEIGSGAIIGAGTVVLKRVDANQVFVGRRSDGGAVLERS</sequence>
<evidence type="ECO:0000256" key="5">
    <source>
        <dbReference type="PIRSR" id="PIRSR620019-1"/>
    </source>
</evidence>
<feature type="active site" description="Proton acceptor" evidence="5">
    <location>
        <position position="143"/>
    </location>
</feature>
<reference evidence="8 9" key="1">
    <citation type="submission" date="2017-08" db="EMBL/GenBank/DDBJ databases">
        <authorList>
            <person name="Park S.-J."/>
            <person name="Kim H."/>
        </authorList>
    </citation>
    <scope>NUCLEOTIDE SEQUENCE [LARGE SCALE GENOMIC DNA]</scope>
    <source>
        <strain evidence="9">ye3</strain>
    </source>
</reference>
<dbReference type="SUPFAM" id="SSF51161">
    <property type="entry name" value="Trimeric LpxA-like enzymes"/>
    <property type="match status" value="1"/>
</dbReference>
<dbReference type="Proteomes" id="UP000283474">
    <property type="component" value="Chromosome"/>
</dbReference>
<evidence type="ECO:0000313" key="9">
    <source>
        <dbReference type="Proteomes" id="UP000283474"/>
    </source>
</evidence>
<dbReference type="InterPro" id="IPR050179">
    <property type="entry name" value="Trans_hexapeptide_repeat"/>
</dbReference>
<dbReference type="Pfam" id="PF17836">
    <property type="entry name" value="PglD_N"/>
    <property type="match status" value="1"/>
</dbReference>
<dbReference type="RefSeq" id="WP_128355709.1">
    <property type="nucleotide sequence ID" value="NZ_CP022987.1"/>
</dbReference>
<dbReference type="Gene3D" id="3.40.50.20">
    <property type="match status" value="1"/>
</dbReference>
<dbReference type="InterPro" id="IPR020019">
    <property type="entry name" value="AcTrfase_PglD-like"/>
</dbReference>
<dbReference type="OrthoDB" id="272049at2"/>
<dbReference type="EMBL" id="CP022987">
    <property type="protein sequence ID" value="QAA94712.1"/>
    <property type="molecule type" value="Genomic_DNA"/>
</dbReference>
<comment type="similarity">
    <text evidence="1">Belongs to the transferase hexapeptide repeat family.</text>
</comment>
<feature type="binding site" evidence="6">
    <location>
        <position position="152"/>
    </location>
    <ligand>
        <name>acetyl-CoA</name>
        <dbReference type="ChEBI" id="CHEBI:57288"/>
    </ligand>
</feature>
<evidence type="ECO:0000256" key="4">
    <source>
        <dbReference type="ARBA" id="ARBA00023315"/>
    </source>
</evidence>
<evidence type="ECO:0000256" key="2">
    <source>
        <dbReference type="ARBA" id="ARBA00022679"/>
    </source>
</evidence>
<dbReference type="PANTHER" id="PTHR43300">
    <property type="entry name" value="ACETYLTRANSFERASE"/>
    <property type="match status" value="1"/>
</dbReference>
<dbReference type="Pfam" id="PF00132">
    <property type="entry name" value="Hexapep"/>
    <property type="match status" value="2"/>
</dbReference>
<dbReference type="NCBIfam" id="TIGR03570">
    <property type="entry name" value="NeuD_NnaD"/>
    <property type="match status" value="1"/>
</dbReference>
<gene>
    <name evidence="8" type="ORF">CKA81_13320</name>
</gene>
<proteinExistence type="inferred from homology"/>
<feature type="site" description="Increases basicity of active site His" evidence="5">
    <location>
        <position position="144"/>
    </location>
</feature>
<dbReference type="InterPro" id="IPR011004">
    <property type="entry name" value="Trimer_LpxA-like_sf"/>
</dbReference>
<dbReference type="InterPro" id="IPR018357">
    <property type="entry name" value="Hexapep_transf_CS"/>
</dbReference>
<name>A0A410GEI9_9BURK</name>
<dbReference type="GO" id="GO:0016746">
    <property type="term" value="F:acyltransferase activity"/>
    <property type="evidence" value="ECO:0007669"/>
    <property type="project" value="UniProtKB-KW"/>
</dbReference>
<evidence type="ECO:0000256" key="6">
    <source>
        <dbReference type="PIRSR" id="PIRSR620019-2"/>
    </source>
</evidence>
<dbReference type="InterPro" id="IPR001451">
    <property type="entry name" value="Hexapep"/>
</dbReference>